<reference evidence="2" key="1">
    <citation type="journal article" date="2015" name="Microbiology">
        <title>Genome of Methanoregula boonei 6A8 reveals adaptations to oligotrophic peatland environments.</title>
        <authorList>
            <person name="Braeuer S."/>
            <person name="Cadillo-Quiroz H."/>
            <person name="Kyrpides N."/>
            <person name="Woyke T."/>
            <person name="Goodwin L."/>
            <person name="Detter C."/>
            <person name="Podell S."/>
            <person name="Yavitt J.B."/>
            <person name="Zinder S.H."/>
        </authorList>
    </citation>
    <scope>NUCLEOTIDE SEQUENCE [LARGE SCALE GENOMIC DNA]</scope>
    <source>
        <strain evidence="2">DSM 21154 / JCM 14090 / 6A8</strain>
    </source>
</reference>
<evidence type="ECO:0000313" key="1">
    <source>
        <dbReference type="EMBL" id="ABS54724.1"/>
    </source>
</evidence>
<accession>A7I4R3</accession>
<dbReference type="STRING" id="456442.Mboo_0201"/>
<dbReference type="HOGENOM" id="CLU_157007_0_0_2"/>
<keyword evidence="2" id="KW-1185">Reference proteome</keyword>
<sequence>MSDRFISTKYRTDCYHCRALADQQIQATPNRADVTCENCKATRVFVPLIEDVDETGMFTRPGPWPAWSLAVPAVCRNCGVDGLHDLVVSCRHITVRCRNCRFTHLFRFSLEYMAPDKPDEQTSGIVDGHATCP</sequence>
<gene>
    <name evidence="1" type="ordered locus">Mboo_0201</name>
</gene>
<name>A7I4R3_METB6</name>
<dbReference type="eggNOG" id="arCOG05070">
    <property type="taxonomic scope" value="Archaea"/>
</dbReference>
<dbReference type="KEGG" id="mbn:Mboo_0201"/>
<dbReference type="AlphaFoldDB" id="A7I4R3"/>
<organism evidence="1 2">
    <name type="scientific">Methanoregula boonei (strain DSM 21154 / JCM 14090 / 6A8)</name>
    <dbReference type="NCBI Taxonomy" id="456442"/>
    <lineage>
        <taxon>Archaea</taxon>
        <taxon>Methanobacteriati</taxon>
        <taxon>Methanobacteriota</taxon>
        <taxon>Stenosarchaea group</taxon>
        <taxon>Methanomicrobia</taxon>
        <taxon>Methanomicrobiales</taxon>
        <taxon>Methanoregulaceae</taxon>
        <taxon>Methanoregula</taxon>
    </lineage>
</organism>
<dbReference type="OrthoDB" id="116994at2157"/>
<protein>
    <submittedName>
        <fullName evidence="1">Uncharacterized protein</fullName>
    </submittedName>
</protein>
<dbReference type="Proteomes" id="UP000002408">
    <property type="component" value="Chromosome"/>
</dbReference>
<dbReference type="EMBL" id="CP000780">
    <property type="protein sequence ID" value="ABS54724.1"/>
    <property type="molecule type" value="Genomic_DNA"/>
</dbReference>
<evidence type="ECO:0000313" key="2">
    <source>
        <dbReference type="Proteomes" id="UP000002408"/>
    </source>
</evidence>
<proteinExistence type="predicted"/>